<dbReference type="Proteomes" id="UP000002274">
    <property type="component" value="Chromosome"/>
</dbReference>
<evidence type="ECO:0000313" key="2">
    <source>
        <dbReference type="EMBL" id="ABM78499.1"/>
    </source>
</evidence>
<dbReference type="KEGG" id="pmf:P9303_17571"/>
<dbReference type="SUPFAM" id="SSF55729">
    <property type="entry name" value="Acyl-CoA N-acyltransferases (Nat)"/>
    <property type="match status" value="1"/>
</dbReference>
<dbReference type="BioCyc" id="PMAR59922:G1G80-1525-MONOMER"/>
<keyword evidence="2" id="KW-0012">Acyltransferase</keyword>
<dbReference type="InterPro" id="IPR000182">
    <property type="entry name" value="GNAT_dom"/>
</dbReference>
<organism evidence="2 3">
    <name type="scientific">Prochlorococcus marinus (strain MIT 9303)</name>
    <dbReference type="NCBI Taxonomy" id="59922"/>
    <lineage>
        <taxon>Bacteria</taxon>
        <taxon>Bacillati</taxon>
        <taxon>Cyanobacteriota</taxon>
        <taxon>Cyanophyceae</taxon>
        <taxon>Synechococcales</taxon>
        <taxon>Prochlorococcaceae</taxon>
        <taxon>Prochlorococcus</taxon>
    </lineage>
</organism>
<dbReference type="Gene3D" id="3.40.630.30">
    <property type="match status" value="1"/>
</dbReference>
<reference evidence="2 3" key="1">
    <citation type="journal article" date="2007" name="PLoS Genet.">
        <title>Patterns and implications of gene gain and loss in the evolution of Prochlorococcus.</title>
        <authorList>
            <person name="Kettler G.C."/>
            <person name="Martiny A.C."/>
            <person name="Huang K."/>
            <person name="Zucker J."/>
            <person name="Coleman M.L."/>
            <person name="Rodrigue S."/>
            <person name="Chen F."/>
            <person name="Lapidus A."/>
            <person name="Ferriera S."/>
            <person name="Johnson J."/>
            <person name="Steglich C."/>
            <person name="Church G.M."/>
            <person name="Richardson P."/>
            <person name="Chisholm S.W."/>
        </authorList>
    </citation>
    <scope>NUCLEOTIDE SEQUENCE [LARGE SCALE GENOMIC DNA]</scope>
    <source>
        <strain evidence="2 3">MIT 9303</strain>
    </source>
</reference>
<dbReference type="InterPro" id="IPR041496">
    <property type="entry name" value="YitH/HolE_GNAT"/>
</dbReference>
<accession>A2CAI9</accession>
<dbReference type="AlphaFoldDB" id="A2CAI9"/>
<protein>
    <submittedName>
        <fullName evidence="2">GCN5-related N-acetyltransferase</fullName>
        <ecNumber evidence="2">2.3.1.128</ecNumber>
    </submittedName>
</protein>
<dbReference type="PANTHER" id="PTHR47237">
    <property type="entry name" value="SLL0310 PROTEIN"/>
    <property type="match status" value="1"/>
</dbReference>
<sequence length="294" mass="32183">MASLLKIRPLQRNDIAMVTQWARAEGFAPGVGDVSIYRHTDRQGLWVGWLGNQPVGCIAGVRYNAAYGFIGLFLVIPEHRGHGYGVELWEHALEHLVDLPCVGLEAAYDRIDDYAGWGFANASPTTRWQRICDGNLVGNDGYSNGEGLQLLEGDSIPAMAVQSYDAIREPSPRPHFLSDWLEHPAGNVLALVDGNDCCHGFGRIRPCLLRDGEGWRIGPLLADSPQLAELLLKRLIQRHPGVVLLDAPGGNSSAEPLLKRLGFNAVSQTLRMYRGVQPSIPLDEVYGLACLELG</sequence>
<dbReference type="HOGENOM" id="CLU_054109_0_0_3"/>
<evidence type="ECO:0000313" key="3">
    <source>
        <dbReference type="Proteomes" id="UP000002274"/>
    </source>
</evidence>
<dbReference type="Pfam" id="PF18014">
    <property type="entry name" value="Acetyltransf_18"/>
    <property type="match status" value="1"/>
</dbReference>
<evidence type="ECO:0000259" key="1">
    <source>
        <dbReference type="PROSITE" id="PS51186"/>
    </source>
</evidence>
<dbReference type="InterPro" id="IPR052729">
    <property type="entry name" value="Acyl/Acetyltrans_Enzymes"/>
</dbReference>
<proteinExistence type="predicted"/>
<dbReference type="EMBL" id="CP000554">
    <property type="protein sequence ID" value="ABM78499.1"/>
    <property type="molecule type" value="Genomic_DNA"/>
</dbReference>
<gene>
    <name evidence="2" type="ordered locus">P9303_17571</name>
</gene>
<feature type="domain" description="N-acetyltransferase" evidence="1">
    <location>
        <begin position="5"/>
        <end position="149"/>
    </location>
</feature>
<dbReference type="GO" id="GO:0016747">
    <property type="term" value="F:acyltransferase activity, transferring groups other than amino-acyl groups"/>
    <property type="evidence" value="ECO:0007669"/>
    <property type="project" value="InterPro"/>
</dbReference>
<dbReference type="PANTHER" id="PTHR47237:SF1">
    <property type="entry name" value="SLL0310 PROTEIN"/>
    <property type="match status" value="1"/>
</dbReference>
<dbReference type="InterPro" id="IPR016181">
    <property type="entry name" value="Acyl_CoA_acyltransferase"/>
</dbReference>
<dbReference type="CDD" id="cd04301">
    <property type="entry name" value="NAT_SF"/>
    <property type="match status" value="1"/>
</dbReference>
<dbReference type="Gene3D" id="3.40.630.90">
    <property type="match status" value="1"/>
</dbReference>
<dbReference type="EC" id="2.3.1.128" evidence="2"/>
<dbReference type="Pfam" id="PF00583">
    <property type="entry name" value="Acetyltransf_1"/>
    <property type="match status" value="1"/>
</dbReference>
<dbReference type="PROSITE" id="PS51186">
    <property type="entry name" value="GNAT"/>
    <property type="match status" value="1"/>
</dbReference>
<name>A2CAI9_PROM3</name>
<dbReference type="STRING" id="59922.P9303_17571"/>
<dbReference type="RefSeq" id="WP_011826386.1">
    <property type="nucleotide sequence ID" value="NC_008820.1"/>
</dbReference>
<keyword evidence="2" id="KW-0808">Transferase</keyword>